<protein>
    <submittedName>
        <fullName evidence="1">Uncharacterized protein</fullName>
    </submittedName>
</protein>
<organism evidence="1 2">
    <name type="scientific">Trichinella zimbabwensis</name>
    <dbReference type="NCBI Taxonomy" id="268475"/>
    <lineage>
        <taxon>Eukaryota</taxon>
        <taxon>Metazoa</taxon>
        <taxon>Ecdysozoa</taxon>
        <taxon>Nematoda</taxon>
        <taxon>Enoplea</taxon>
        <taxon>Dorylaimia</taxon>
        <taxon>Trichinellida</taxon>
        <taxon>Trichinellidae</taxon>
        <taxon>Trichinella</taxon>
    </lineage>
</organism>
<reference evidence="1 2" key="1">
    <citation type="submission" date="2015-01" db="EMBL/GenBank/DDBJ databases">
        <title>Evolution of Trichinella species and genotypes.</title>
        <authorList>
            <person name="Korhonen P.K."/>
            <person name="Edoardo P."/>
            <person name="Giuseppe L.R."/>
            <person name="Gasser R.B."/>
        </authorList>
    </citation>
    <scope>NUCLEOTIDE SEQUENCE [LARGE SCALE GENOMIC DNA]</scope>
    <source>
        <strain evidence="1">ISS1029</strain>
    </source>
</reference>
<proteinExistence type="predicted"/>
<evidence type="ECO:0000313" key="1">
    <source>
        <dbReference type="EMBL" id="KRZ13472.1"/>
    </source>
</evidence>
<keyword evidence="2" id="KW-1185">Reference proteome</keyword>
<name>A0A0V1HT39_9BILA</name>
<dbReference type="EMBL" id="JYDP01000032">
    <property type="protein sequence ID" value="KRZ13472.1"/>
    <property type="molecule type" value="Genomic_DNA"/>
</dbReference>
<sequence length="117" mass="13219">MDSIKPLDLKLCDISFEKVTRIFVRSIEHRKAEKYVVGFLGCDIVQKSQKLASLSDFNRAALIPESSNRQNRSKFSNLVSDITDRKIGLPLFSDKSSDSDSSDDLYTLTMIKKPMNA</sequence>
<evidence type="ECO:0000313" key="2">
    <source>
        <dbReference type="Proteomes" id="UP000055024"/>
    </source>
</evidence>
<dbReference type="AlphaFoldDB" id="A0A0V1HT39"/>
<accession>A0A0V1HT39</accession>
<gene>
    <name evidence="1" type="ORF">T11_6099</name>
</gene>
<dbReference type="Proteomes" id="UP000055024">
    <property type="component" value="Unassembled WGS sequence"/>
</dbReference>
<comment type="caution">
    <text evidence="1">The sequence shown here is derived from an EMBL/GenBank/DDBJ whole genome shotgun (WGS) entry which is preliminary data.</text>
</comment>